<name>A0A6C0B9R8_9ZZZZ</name>
<sequence>MAIQLRLSTTPGEYFYDRDIYGKRNPPGLLRYTADSVNFLILSVPENNTDYGWTFCEHTLENLHRVTPNTSNGKQPWKILLMIQRTTETGEIWLKAALQHRTTGKIALITSTNKKETLTLAGHKAIRTIDDEWFVGQYRMAAPTMFWKELKHRLIY</sequence>
<reference evidence="1" key="1">
    <citation type="journal article" date="2020" name="Nature">
        <title>Giant virus diversity and host interactions through global metagenomics.</title>
        <authorList>
            <person name="Schulz F."/>
            <person name="Roux S."/>
            <person name="Paez-Espino D."/>
            <person name="Jungbluth S."/>
            <person name="Walsh D.A."/>
            <person name="Denef V.J."/>
            <person name="McMahon K.D."/>
            <person name="Konstantinidis K.T."/>
            <person name="Eloe-Fadrosh E.A."/>
            <person name="Kyrpides N.C."/>
            <person name="Woyke T."/>
        </authorList>
    </citation>
    <scope>NUCLEOTIDE SEQUENCE</scope>
    <source>
        <strain evidence="1">GVMAG-M-3300010158-55</strain>
    </source>
</reference>
<organism evidence="1">
    <name type="scientific">viral metagenome</name>
    <dbReference type="NCBI Taxonomy" id="1070528"/>
    <lineage>
        <taxon>unclassified sequences</taxon>
        <taxon>metagenomes</taxon>
        <taxon>organismal metagenomes</taxon>
    </lineage>
</organism>
<protein>
    <submittedName>
        <fullName evidence="1">Uncharacterized protein</fullName>
    </submittedName>
</protein>
<accession>A0A6C0B9R8</accession>
<dbReference type="AlphaFoldDB" id="A0A6C0B9R8"/>
<evidence type="ECO:0000313" key="1">
    <source>
        <dbReference type="EMBL" id="QHS88544.1"/>
    </source>
</evidence>
<proteinExistence type="predicted"/>
<dbReference type="EMBL" id="MN739098">
    <property type="protein sequence ID" value="QHS88544.1"/>
    <property type="molecule type" value="Genomic_DNA"/>
</dbReference>